<dbReference type="Gene3D" id="3.40.50.880">
    <property type="match status" value="1"/>
</dbReference>
<gene>
    <name evidence="4" type="ORF">DF3PB_120015</name>
</gene>
<evidence type="ECO:0000256" key="1">
    <source>
        <dbReference type="ARBA" id="ARBA00022801"/>
    </source>
</evidence>
<feature type="domain" description="Glycoside hydrolase family 42 N-terminal" evidence="3">
    <location>
        <begin position="175"/>
        <end position="287"/>
    </location>
</feature>
<protein>
    <recommendedName>
        <fullName evidence="3">Glycoside hydrolase family 42 N-terminal domain-containing protein</fullName>
    </recommendedName>
</protein>
<dbReference type="InterPro" id="IPR029062">
    <property type="entry name" value="Class_I_gatase-like"/>
</dbReference>
<dbReference type="GO" id="GO:0004565">
    <property type="term" value="F:beta-galactosidase activity"/>
    <property type="evidence" value="ECO:0007669"/>
    <property type="project" value="InterPro"/>
</dbReference>
<evidence type="ECO:0000256" key="2">
    <source>
        <dbReference type="ARBA" id="ARBA00023295"/>
    </source>
</evidence>
<dbReference type="Pfam" id="PF02449">
    <property type="entry name" value="Glyco_hydro_42"/>
    <property type="match status" value="1"/>
</dbReference>
<dbReference type="InterPro" id="IPR017853">
    <property type="entry name" value="GH"/>
</dbReference>
<dbReference type="Gene3D" id="3.20.20.80">
    <property type="entry name" value="Glycosidases"/>
    <property type="match status" value="1"/>
</dbReference>
<dbReference type="EMBL" id="UIDG01000024">
    <property type="protein sequence ID" value="SUS04162.1"/>
    <property type="molecule type" value="Genomic_DNA"/>
</dbReference>
<dbReference type="GO" id="GO:0005975">
    <property type="term" value="P:carbohydrate metabolic process"/>
    <property type="evidence" value="ECO:0007669"/>
    <property type="project" value="InterPro"/>
</dbReference>
<dbReference type="InterPro" id="IPR013529">
    <property type="entry name" value="Glyco_hydro_42_N"/>
</dbReference>
<dbReference type="GO" id="GO:0009341">
    <property type="term" value="C:beta-galactosidase complex"/>
    <property type="evidence" value="ECO:0007669"/>
    <property type="project" value="InterPro"/>
</dbReference>
<sequence>MARALIPAAVIALLVGWLVMPSWAAPPDQFSEYQVIMWQEHTPAEVAGLAKVGFTATKLRGTGGKIDPVELEQRQASGLPWYVENIVTDFLSPYHRYTPGKPNTWLFDDAKARRRADPTDISIFERQPGLSDPEWLSAVKARLMNVVRSQSRYRPLFYNLADEAGIGDLAAAWDADISPTSLSAMRQWLRTQYPDLEALNRQWDTDFGSWEDVAPELTDAAVRRADDNFSGWADFKAWMDVAFARAVRAGTDAVHEADPVALAGLEGGQTPGWGGYDYSLLAPAVDVLEIYDHGDAVELARAFNPGLIQLRTTFGQGLREHHAAWRHLLLGGRGMIVWDERNDVVQPDGQPGPRGRDIAQLVSAMRVVSPELMAAAPSPDAVAVLYSHASFRTGWILEQRARGTNWSDRDAAREYEDNAWRASRRQILGRLREIAVEPRLLSSRMVEGGALRQDGLRVLVLPHAIALSQSEVDEIVAFARRGGLVLADADPGTFDQHSRRRSLPPLAGVAELPEVMIRTGGHSSPEALASLASLLRSAGVEPRADLRGPDGLPATGIEAHWLGREDATILALQTRSPWSAPGQIQIRLLKPAAIEDLRNKGPKERKQQFSLALDPISPTVLKIVE</sequence>
<proteinExistence type="predicted"/>
<organism evidence="4">
    <name type="scientific">metagenome</name>
    <dbReference type="NCBI Taxonomy" id="256318"/>
    <lineage>
        <taxon>unclassified sequences</taxon>
        <taxon>metagenomes</taxon>
    </lineage>
</organism>
<keyword evidence="2" id="KW-0326">Glycosidase</keyword>
<evidence type="ECO:0000313" key="4">
    <source>
        <dbReference type="EMBL" id="SUS04162.1"/>
    </source>
</evidence>
<dbReference type="AlphaFoldDB" id="A0A380T9A6"/>
<dbReference type="SUPFAM" id="SSF51445">
    <property type="entry name" value="(Trans)glycosidases"/>
    <property type="match status" value="1"/>
</dbReference>
<dbReference type="CDD" id="cd03143">
    <property type="entry name" value="A4_beta-galactosidase_middle_domain"/>
    <property type="match status" value="1"/>
</dbReference>
<evidence type="ECO:0000259" key="3">
    <source>
        <dbReference type="Pfam" id="PF02449"/>
    </source>
</evidence>
<reference evidence="4" key="1">
    <citation type="submission" date="2018-07" db="EMBL/GenBank/DDBJ databases">
        <authorList>
            <person name="Quirk P.G."/>
            <person name="Krulwich T.A."/>
        </authorList>
    </citation>
    <scope>NUCLEOTIDE SEQUENCE</scope>
</reference>
<accession>A0A380T9A6</accession>
<keyword evidence="1" id="KW-0378">Hydrolase</keyword>
<name>A0A380T9A6_9ZZZZ</name>